<dbReference type="Pfam" id="PF12679">
    <property type="entry name" value="ABC2_membrane_2"/>
    <property type="match status" value="1"/>
</dbReference>
<dbReference type="GeneID" id="10601365"/>
<keyword evidence="1" id="KW-0812">Transmembrane</keyword>
<gene>
    <name evidence="2" type="ordered locus">Ahos_1866</name>
</gene>
<organism evidence="2 3">
    <name type="scientific">Acidianus hospitalis (strain W1)</name>
    <dbReference type="NCBI Taxonomy" id="933801"/>
    <lineage>
        <taxon>Archaea</taxon>
        <taxon>Thermoproteota</taxon>
        <taxon>Thermoprotei</taxon>
        <taxon>Sulfolobales</taxon>
        <taxon>Sulfolobaceae</taxon>
        <taxon>Acidianus</taxon>
    </lineage>
</organism>
<feature type="transmembrane region" description="Helical" evidence="1">
    <location>
        <begin position="309"/>
        <end position="329"/>
    </location>
</feature>
<keyword evidence="1" id="KW-0472">Membrane</keyword>
<dbReference type="STRING" id="933801.Ahos_1866"/>
<feature type="transmembrane region" description="Helical" evidence="1">
    <location>
        <begin position="280"/>
        <end position="297"/>
    </location>
</feature>
<feature type="transmembrane region" description="Helical" evidence="1">
    <location>
        <begin position="209"/>
        <end position="230"/>
    </location>
</feature>
<sequence>MIVKHLRCEETSTLPVIHRVRFNISMFYNYRGLGQCFMAFIFGVKNNIGKLILVSGSNKGVANFTFYVKVYCTNSFHTRLYKVIKSCVINYSNYITISTIKVPARTVWIYVNATEEGPSSYYPIPRIEYIINKGLLSSSLIFTEFLSIIMIYLSYTFYARLIDSGSVEFIISRPITRAELYFIRLSSGILTAIVASAIFGSVFGLSFSLMIHCFAMYTVSILILMLLPILTFHYTLGFTLSNFIKSSTKTLGLSIVIFILITVINKILPILLEINTLSKALYSINPISISYVASYLLTHFTLAGAPFNIGISITVQLAWIIGLLVLGYLRFRKMDI</sequence>
<name>F4B7B9_ACIHW</name>
<feature type="transmembrane region" description="Helical" evidence="1">
    <location>
        <begin position="250"/>
        <end position="268"/>
    </location>
</feature>
<dbReference type="Proteomes" id="UP000008458">
    <property type="component" value="Chromosome"/>
</dbReference>
<proteinExistence type="predicted"/>
<dbReference type="HOGENOM" id="CLU_825386_0_0_2"/>
<protein>
    <submittedName>
        <fullName evidence="2">Uncharacterized protein</fullName>
    </submittedName>
</protein>
<dbReference type="KEGG" id="aho:Ahos_1866"/>
<evidence type="ECO:0000256" key="1">
    <source>
        <dbReference type="SAM" id="Phobius"/>
    </source>
</evidence>
<reference key="2">
    <citation type="journal article" date="2011" name="Extremophiles">
        <title>Genomic analyses of Acidianus hospitalis W1 a host for studying crenarchaeal virus and plasmid life cycles.</title>
        <authorList>
            <person name="You X.Y."/>
            <person name="Liu C."/>
            <person name="Wang S.Y."/>
            <person name="Jiang C.Y."/>
            <person name="Shah S.A."/>
            <person name="Prangishvili D."/>
            <person name="Liu S.J."/>
            <person name="Garrett R.A."/>
        </authorList>
    </citation>
    <scope>NUCLEOTIDE SEQUENCE</scope>
    <source>
        <strain>W1</strain>
    </source>
</reference>
<dbReference type="GO" id="GO:0005886">
    <property type="term" value="C:plasma membrane"/>
    <property type="evidence" value="ECO:0007669"/>
    <property type="project" value="UniProtKB-SubCell"/>
</dbReference>
<evidence type="ECO:0000313" key="2">
    <source>
        <dbReference type="EMBL" id="AEE94739.1"/>
    </source>
</evidence>
<dbReference type="RefSeq" id="WP_013776654.1">
    <property type="nucleotide sequence ID" value="NC_015518.1"/>
</dbReference>
<keyword evidence="1" id="KW-1133">Transmembrane helix</keyword>
<reference evidence="2 3" key="1">
    <citation type="journal article" date="2011" name="Extremophiles">
        <title>Genomic analysis of Acidianus hospitalis W1 a host for studying crenarchaeal virus and plasmid life cycles.</title>
        <authorList>
            <person name="You X.Y."/>
            <person name="Liu C."/>
            <person name="Wang S.Y."/>
            <person name="Jiang C.Y."/>
            <person name="Shah S.A."/>
            <person name="Prangishvili D."/>
            <person name="She Q."/>
            <person name="Liu S.J."/>
            <person name="Garrett R.A."/>
        </authorList>
    </citation>
    <scope>NUCLEOTIDE SEQUENCE [LARGE SCALE GENOMIC DNA]</scope>
    <source>
        <strain evidence="2 3">W1</strain>
    </source>
</reference>
<feature type="transmembrane region" description="Helical" evidence="1">
    <location>
        <begin position="181"/>
        <end position="202"/>
    </location>
</feature>
<dbReference type="OrthoDB" id="86287at2157"/>
<evidence type="ECO:0000313" key="3">
    <source>
        <dbReference type="Proteomes" id="UP000008458"/>
    </source>
</evidence>
<dbReference type="GO" id="GO:0140359">
    <property type="term" value="F:ABC-type transporter activity"/>
    <property type="evidence" value="ECO:0007669"/>
    <property type="project" value="InterPro"/>
</dbReference>
<keyword evidence="3" id="KW-1185">Reference proteome</keyword>
<feature type="transmembrane region" description="Helical" evidence="1">
    <location>
        <begin position="140"/>
        <end position="161"/>
    </location>
</feature>
<accession>F4B7B9</accession>
<dbReference type="AlphaFoldDB" id="F4B7B9"/>
<dbReference type="EMBL" id="CP002535">
    <property type="protein sequence ID" value="AEE94739.1"/>
    <property type="molecule type" value="Genomic_DNA"/>
</dbReference>
<dbReference type="eggNOG" id="arCOG02441">
    <property type="taxonomic scope" value="Archaea"/>
</dbReference>